<evidence type="ECO:0000256" key="1">
    <source>
        <dbReference type="SAM" id="Phobius"/>
    </source>
</evidence>
<keyword evidence="3" id="KW-1185">Reference proteome</keyword>
<keyword evidence="1" id="KW-0472">Membrane</keyword>
<keyword evidence="1" id="KW-0812">Transmembrane</keyword>
<proteinExistence type="predicted"/>
<dbReference type="EMBL" id="FN667742">
    <property type="protein sequence ID" value="CBJ88164.1"/>
    <property type="molecule type" value="Genomic_DNA"/>
</dbReference>
<keyword evidence="1" id="KW-1133">Transmembrane helix</keyword>
<dbReference type="Proteomes" id="UP000008075">
    <property type="component" value="Chromosome"/>
</dbReference>
<accession>D3VG74</accession>
<reference evidence="2 3" key="1">
    <citation type="journal article" date="2011" name="PLoS ONE">
        <title>The entomopathogenic bacterial endosymbionts xenorhabdus and photorhabdus: convergent lifestyles from divergent genomes.</title>
        <authorList>
            <person name="Chaston J.M."/>
            <person name="Suen G."/>
            <person name="Tucker S.L."/>
            <person name="Andersen A.W."/>
            <person name="Bhasin A."/>
            <person name="Bode E."/>
            <person name="Bode H.B."/>
            <person name="Brachmann A.O."/>
            <person name="Cowles C.E."/>
            <person name="Cowles K.N."/>
            <person name="Darby C."/>
            <person name="de Leon L."/>
            <person name="Drace K."/>
            <person name="Du Z."/>
            <person name="Givaudan A."/>
            <person name="Herbert Tran E.E."/>
            <person name="Jewell K.A."/>
            <person name="Knack J.J."/>
            <person name="Krasomil-Osterfeld K.C."/>
            <person name="Kukor R."/>
            <person name="Lanois A."/>
            <person name="Latreille P."/>
            <person name="Leimgruber N.K."/>
            <person name="Lipke C.M."/>
            <person name="Liu R."/>
            <person name="Lu X."/>
            <person name="Martens E.C."/>
            <person name="Marri P.R."/>
            <person name="Medigue C."/>
            <person name="Menard M.L."/>
            <person name="Miller N.M."/>
            <person name="Morales-Soto N."/>
            <person name="Norton S."/>
            <person name="Ogier J.C."/>
            <person name="Orchard S.S."/>
            <person name="Park D."/>
            <person name="Park Y."/>
            <person name="Qurollo B.A."/>
            <person name="Sugar D.R."/>
            <person name="Richards G.R."/>
            <person name="Rouy Z."/>
            <person name="Slominski B."/>
            <person name="Slominski K."/>
            <person name="Snyder H."/>
            <person name="Tjaden B.C."/>
            <person name="van der Hoeven R."/>
            <person name="Welch R.D."/>
            <person name="Wheeler C."/>
            <person name="Xiang B."/>
            <person name="Barbazuk B."/>
            <person name="Gaudriault S."/>
            <person name="Goodner B."/>
            <person name="Slater S.C."/>
            <person name="Forst S."/>
            <person name="Goldman B.S."/>
            <person name="Goodrich-Blair H."/>
        </authorList>
    </citation>
    <scope>NUCLEOTIDE SEQUENCE [LARGE SCALE GENOMIC DNA]</scope>
    <source>
        <strain evidence="3">ATCC 19061 / DSM 3370 / CCUG 14189 / LMG 1036 / NCIMB 9965 / AN6</strain>
    </source>
</reference>
<sequence length="65" mass="7958">MSPTELNDYIRRLSSCRFVGCILKSIGDIYISVRAIIFLFYFFTRHKRKYEKKYTNEIYLVNFLY</sequence>
<organism evidence="2 3">
    <name type="scientific">Xenorhabdus nematophila (strain ATCC 19061 / DSM 3370 / CCUG 14189 / LMG 1036 / NCIMB 9965 / AN6)</name>
    <dbReference type="NCBI Taxonomy" id="406817"/>
    <lineage>
        <taxon>Bacteria</taxon>
        <taxon>Pseudomonadati</taxon>
        <taxon>Pseudomonadota</taxon>
        <taxon>Gammaproteobacteria</taxon>
        <taxon>Enterobacterales</taxon>
        <taxon>Morganellaceae</taxon>
        <taxon>Xenorhabdus</taxon>
    </lineage>
</organism>
<dbReference type="HOGENOM" id="CLU_2848874_0_0_6"/>
<evidence type="ECO:0000313" key="2">
    <source>
        <dbReference type="EMBL" id="CBJ88164.1"/>
    </source>
</evidence>
<protein>
    <submittedName>
        <fullName evidence="2">Uncharacterized protein</fullName>
    </submittedName>
</protein>
<dbReference type="AlphaFoldDB" id="D3VG74"/>
<gene>
    <name evidence="2" type="ordered locus">XNC1_0076</name>
</gene>
<dbReference type="KEGG" id="xne:XNC1_0076"/>
<name>D3VG74_XENNA</name>
<feature type="transmembrane region" description="Helical" evidence="1">
    <location>
        <begin position="22"/>
        <end position="43"/>
    </location>
</feature>
<evidence type="ECO:0000313" key="3">
    <source>
        <dbReference type="Proteomes" id="UP000008075"/>
    </source>
</evidence>